<keyword evidence="3" id="KW-1185">Reference proteome</keyword>
<sequence>MSQRYLIPEEAAKRKQRKKNMLLAGFCIIVVALGALLPFLASKL</sequence>
<keyword evidence="1" id="KW-0812">Transmembrane</keyword>
<protein>
    <submittedName>
        <fullName evidence="2">Uncharacterized protein</fullName>
    </submittedName>
</protein>
<evidence type="ECO:0000256" key="1">
    <source>
        <dbReference type="SAM" id="Phobius"/>
    </source>
</evidence>
<dbReference type="RefSeq" id="WP_260525568.1">
    <property type="nucleotide sequence ID" value="NZ_JARMAB010000025.1"/>
</dbReference>
<keyword evidence="1" id="KW-0472">Membrane</keyword>
<comment type="caution">
    <text evidence="2">The sequence shown here is derived from an EMBL/GenBank/DDBJ whole genome shotgun (WGS) entry which is preliminary data.</text>
</comment>
<evidence type="ECO:0000313" key="3">
    <source>
        <dbReference type="Proteomes" id="UP001341444"/>
    </source>
</evidence>
<organism evidence="2 3">
    <name type="scientific">Heyndrickxia acidicola</name>
    <dbReference type="NCBI Taxonomy" id="209389"/>
    <lineage>
        <taxon>Bacteria</taxon>
        <taxon>Bacillati</taxon>
        <taxon>Bacillota</taxon>
        <taxon>Bacilli</taxon>
        <taxon>Bacillales</taxon>
        <taxon>Bacillaceae</taxon>
        <taxon>Heyndrickxia</taxon>
    </lineage>
</organism>
<dbReference type="EMBL" id="JARMAB010000025">
    <property type="protein sequence ID" value="MED1204700.1"/>
    <property type="molecule type" value="Genomic_DNA"/>
</dbReference>
<gene>
    <name evidence="2" type="ORF">P4T90_16765</name>
</gene>
<keyword evidence="1" id="KW-1133">Transmembrane helix</keyword>
<name>A0ABU6MJ57_9BACI</name>
<dbReference type="Proteomes" id="UP001341444">
    <property type="component" value="Unassembled WGS sequence"/>
</dbReference>
<reference evidence="2 3" key="1">
    <citation type="submission" date="2023-03" db="EMBL/GenBank/DDBJ databases">
        <title>Bacillus Genome Sequencing.</title>
        <authorList>
            <person name="Dunlap C."/>
        </authorList>
    </citation>
    <scope>NUCLEOTIDE SEQUENCE [LARGE SCALE GENOMIC DNA]</scope>
    <source>
        <strain evidence="2 3">B-23453</strain>
    </source>
</reference>
<accession>A0ABU6MJ57</accession>
<evidence type="ECO:0000313" key="2">
    <source>
        <dbReference type="EMBL" id="MED1204700.1"/>
    </source>
</evidence>
<proteinExistence type="predicted"/>
<feature type="transmembrane region" description="Helical" evidence="1">
    <location>
        <begin position="21"/>
        <end position="41"/>
    </location>
</feature>